<accession>A0ABS5FL89</accession>
<keyword evidence="2" id="KW-1185">Reference proteome</keyword>
<evidence type="ECO:0000313" key="2">
    <source>
        <dbReference type="Proteomes" id="UP001315278"/>
    </source>
</evidence>
<protein>
    <submittedName>
        <fullName evidence="1">Uncharacterized protein</fullName>
    </submittedName>
</protein>
<evidence type="ECO:0000313" key="1">
    <source>
        <dbReference type="EMBL" id="MBR0797146.1"/>
    </source>
</evidence>
<dbReference type="Proteomes" id="UP001315278">
    <property type="component" value="Unassembled WGS sequence"/>
</dbReference>
<comment type="caution">
    <text evidence="1">The sequence shown here is derived from an EMBL/GenBank/DDBJ whole genome shotgun (WGS) entry which is preliminary data.</text>
</comment>
<organism evidence="1 2">
    <name type="scientific">Bradyrhizobium jicamae</name>
    <dbReference type="NCBI Taxonomy" id="280332"/>
    <lineage>
        <taxon>Bacteria</taxon>
        <taxon>Pseudomonadati</taxon>
        <taxon>Pseudomonadota</taxon>
        <taxon>Alphaproteobacteria</taxon>
        <taxon>Hyphomicrobiales</taxon>
        <taxon>Nitrobacteraceae</taxon>
        <taxon>Bradyrhizobium</taxon>
    </lineage>
</organism>
<dbReference type="RefSeq" id="WP_212493169.1">
    <property type="nucleotide sequence ID" value="NZ_JAFCJH010000016.1"/>
</dbReference>
<name>A0ABS5FL89_9BRAD</name>
<gene>
    <name evidence="1" type="ORF">JQ615_17275</name>
</gene>
<dbReference type="EMBL" id="JAFCJH010000016">
    <property type="protein sequence ID" value="MBR0797146.1"/>
    <property type="molecule type" value="Genomic_DNA"/>
</dbReference>
<sequence length="146" mass="15814">MPEFSDEGIVQFRALLGALLVWQAAIVPALADPMTIEFSWRGAQGCVTLFPNPEIRFRNVPSDAKLVVLTLTQGNRELGGQEVPMPVNGVLPPASIRTYAPCGPAVYQFTAVAKSNTGKILAEARQARFYPSDDLVPEKPSQSSDK</sequence>
<proteinExistence type="predicted"/>
<reference evidence="2" key="1">
    <citation type="journal article" date="2021" name="ISME J.">
        <title>Evolutionary origin and ecological implication of a unique nif island in free-living Bradyrhizobium lineages.</title>
        <authorList>
            <person name="Tao J."/>
        </authorList>
    </citation>
    <scope>NUCLEOTIDE SEQUENCE [LARGE SCALE GENOMIC DNA]</scope>
    <source>
        <strain evidence="2">SZCCT0434</strain>
    </source>
</reference>